<comment type="caution">
    <text evidence="2">The sequence shown here is derived from an EMBL/GenBank/DDBJ whole genome shotgun (WGS) entry which is preliminary data.</text>
</comment>
<name>A0A8J3CFC6_9PSEU</name>
<sequence length="324" mass="36367">MELPRPVLVVPRDASLDEWVTARRDGIGGSEVAQAAGISPFATPFQLWLQKTGRVEPDFDDNTRERMYWGTVLEPVLLAEFARRHPDLTLVPPEGTYAVPGQTWIRATSDGLVVDDGTVVELVECKTGDHRQLAAWADDDVPVHYVAQCQWQAHVMGVERVRVVALLDTSTYLERVVERDDELIGMLLDAATEFWHHVQADTPPPVDASDTAARMLAAMPVEPGRAVELPPHWDKTIRRRHEFDELIKAYRAERDVLDNELRLAMGAAEEAHLDGRRVARFRAPSRPSRSCDYDRLATEFPDAYAACVAETASSRRLTYSKETS</sequence>
<proteinExistence type="predicted"/>
<dbReference type="PANTHER" id="PTHR46609">
    <property type="entry name" value="EXONUCLEASE, PHAGE-TYPE/RECB, C-TERMINAL DOMAIN-CONTAINING PROTEIN"/>
    <property type="match status" value="1"/>
</dbReference>
<dbReference type="InterPro" id="IPR011335">
    <property type="entry name" value="Restrct_endonuc-II-like"/>
</dbReference>
<dbReference type="SUPFAM" id="SSF52980">
    <property type="entry name" value="Restriction endonuclease-like"/>
    <property type="match status" value="1"/>
</dbReference>
<dbReference type="Pfam" id="PF09588">
    <property type="entry name" value="YqaJ"/>
    <property type="match status" value="1"/>
</dbReference>
<reference evidence="2" key="1">
    <citation type="journal article" date="2014" name="Int. J. Syst. Evol. Microbiol.">
        <title>Complete genome sequence of Corynebacterium casei LMG S-19264T (=DSM 44701T), isolated from a smear-ripened cheese.</title>
        <authorList>
            <consortium name="US DOE Joint Genome Institute (JGI-PGF)"/>
            <person name="Walter F."/>
            <person name="Albersmeier A."/>
            <person name="Kalinowski J."/>
            <person name="Ruckert C."/>
        </authorList>
    </citation>
    <scope>NUCLEOTIDE SEQUENCE</scope>
    <source>
        <strain evidence="2">CGMCC 4.5737</strain>
    </source>
</reference>
<dbReference type="AlphaFoldDB" id="A0A8J3CFC6"/>
<dbReference type="NCBIfam" id="TIGR03033">
    <property type="entry name" value="phage_rel_nuc"/>
    <property type="match status" value="1"/>
</dbReference>
<dbReference type="Proteomes" id="UP000637578">
    <property type="component" value="Unassembled WGS sequence"/>
</dbReference>
<accession>A0A8J3CFC6</accession>
<evidence type="ECO:0000259" key="1">
    <source>
        <dbReference type="Pfam" id="PF09588"/>
    </source>
</evidence>
<dbReference type="Gene3D" id="3.90.320.10">
    <property type="match status" value="1"/>
</dbReference>
<evidence type="ECO:0000313" key="2">
    <source>
        <dbReference type="EMBL" id="GGM85093.1"/>
    </source>
</evidence>
<dbReference type="PANTHER" id="PTHR46609:SF6">
    <property type="entry name" value="EXONUCLEASE, PHAGE-TYPE_RECB, C-TERMINAL DOMAIN-CONTAINING PROTEIN-RELATED"/>
    <property type="match status" value="1"/>
</dbReference>
<dbReference type="InterPro" id="IPR019080">
    <property type="entry name" value="YqaJ_viral_recombinase"/>
</dbReference>
<reference evidence="2" key="2">
    <citation type="submission" date="2020-09" db="EMBL/GenBank/DDBJ databases">
        <authorList>
            <person name="Sun Q."/>
            <person name="Zhou Y."/>
        </authorList>
    </citation>
    <scope>NUCLEOTIDE SEQUENCE</scope>
    <source>
        <strain evidence="2">CGMCC 4.5737</strain>
    </source>
</reference>
<keyword evidence="3" id="KW-1185">Reference proteome</keyword>
<dbReference type="EMBL" id="BMMK01000097">
    <property type="protein sequence ID" value="GGM85093.1"/>
    <property type="molecule type" value="Genomic_DNA"/>
</dbReference>
<organism evidence="2 3">
    <name type="scientific">Longimycelium tulufanense</name>
    <dbReference type="NCBI Taxonomy" id="907463"/>
    <lineage>
        <taxon>Bacteria</taxon>
        <taxon>Bacillati</taxon>
        <taxon>Actinomycetota</taxon>
        <taxon>Actinomycetes</taxon>
        <taxon>Pseudonocardiales</taxon>
        <taxon>Pseudonocardiaceae</taxon>
        <taxon>Longimycelium</taxon>
    </lineage>
</organism>
<dbReference type="InterPro" id="IPR017482">
    <property type="entry name" value="Lambda-type_endonuclease"/>
</dbReference>
<evidence type="ECO:0000313" key="3">
    <source>
        <dbReference type="Proteomes" id="UP000637578"/>
    </source>
</evidence>
<dbReference type="InterPro" id="IPR011604">
    <property type="entry name" value="PDDEXK-like_dom_sf"/>
</dbReference>
<feature type="domain" description="YqaJ viral recombinase" evidence="1">
    <location>
        <begin position="18"/>
        <end position="158"/>
    </location>
</feature>
<dbReference type="InterPro" id="IPR051703">
    <property type="entry name" value="NF-kappa-B_Signaling_Reg"/>
</dbReference>
<gene>
    <name evidence="2" type="primary">yqaJ</name>
    <name evidence="2" type="ORF">GCM10012275_64820</name>
</gene>
<protein>
    <recommendedName>
        <fullName evidence="1">YqaJ viral recombinase domain-containing protein</fullName>
    </recommendedName>
</protein>